<protein>
    <submittedName>
        <fullName evidence="1">Uncharacterized protein</fullName>
    </submittedName>
</protein>
<dbReference type="EMBL" id="JAXCGZ010004681">
    <property type="protein sequence ID" value="KAK7081572.1"/>
    <property type="molecule type" value="Genomic_DNA"/>
</dbReference>
<proteinExistence type="predicted"/>
<comment type="caution">
    <text evidence="1">The sequence shown here is derived from an EMBL/GenBank/DDBJ whole genome shotgun (WGS) entry which is preliminary data.</text>
</comment>
<feature type="non-terminal residue" evidence="1">
    <location>
        <position position="1"/>
    </location>
</feature>
<accession>A0AAN8XDU9</accession>
<keyword evidence="2" id="KW-1185">Reference proteome</keyword>
<sequence length="80" mass="8916">CILTPSGKYLLRKVAGMLEKDMAAPCNKVVETWVGHLPRGPQGPNIVMTDFVEQDDWSIPRAVIKKNSTLVIPPTPLNRY</sequence>
<name>A0AAN8XDU9_HALRR</name>
<organism evidence="1 2">
    <name type="scientific">Halocaridina rubra</name>
    <name type="common">Hawaiian red shrimp</name>
    <dbReference type="NCBI Taxonomy" id="373956"/>
    <lineage>
        <taxon>Eukaryota</taxon>
        <taxon>Metazoa</taxon>
        <taxon>Ecdysozoa</taxon>
        <taxon>Arthropoda</taxon>
        <taxon>Crustacea</taxon>
        <taxon>Multicrustacea</taxon>
        <taxon>Malacostraca</taxon>
        <taxon>Eumalacostraca</taxon>
        <taxon>Eucarida</taxon>
        <taxon>Decapoda</taxon>
        <taxon>Pleocyemata</taxon>
        <taxon>Caridea</taxon>
        <taxon>Atyoidea</taxon>
        <taxon>Atyidae</taxon>
        <taxon>Halocaridina</taxon>
    </lineage>
</organism>
<dbReference type="AlphaFoldDB" id="A0AAN8XDU9"/>
<gene>
    <name evidence="1" type="ORF">SK128_004346</name>
</gene>
<evidence type="ECO:0000313" key="2">
    <source>
        <dbReference type="Proteomes" id="UP001381693"/>
    </source>
</evidence>
<reference evidence="1 2" key="1">
    <citation type="submission" date="2023-11" db="EMBL/GenBank/DDBJ databases">
        <title>Halocaridina rubra genome assembly.</title>
        <authorList>
            <person name="Smith C."/>
        </authorList>
    </citation>
    <scope>NUCLEOTIDE SEQUENCE [LARGE SCALE GENOMIC DNA]</scope>
    <source>
        <strain evidence="1">EP-1</strain>
        <tissue evidence="1">Whole</tissue>
    </source>
</reference>
<evidence type="ECO:0000313" key="1">
    <source>
        <dbReference type="EMBL" id="KAK7081572.1"/>
    </source>
</evidence>
<dbReference type="Proteomes" id="UP001381693">
    <property type="component" value="Unassembled WGS sequence"/>
</dbReference>